<proteinExistence type="predicted"/>
<dbReference type="InterPro" id="IPR055066">
    <property type="entry name" value="AASDHPPT_N"/>
</dbReference>
<gene>
    <name evidence="5" type="primary">lys7</name>
    <name evidence="5" type="ORF">AWJ20_8</name>
</gene>
<dbReference type="RefSeq" id="XP_018734265.1">
    <property type="nucleotide sequence ID" value="XM_018882764.1"/>
</dbReference>
<feature type="domain" description="4'-phosphopantetheinyl transferase" evidence="3">
    <location>
        <begin position="106"/>
        <end position="210"/>
    </location>
</feature>
<sequence length="297" mass="32911">MRVTKLKFIDDAKMSLASHLLQRHLVWKFVQEKDKGTKLSFLKDIRFHSGKFGRPYFRSSPESDYVIDFNISTVSGRVIIAHIVRSKNCSERLEKSIQAQTDCPVLGIDLTDPPSLQSAEWMDEFAPMVSTPDELLAIKAASSINIGISDIDRTLLSGISLAIRWAIKESYIKGIGAGLVGAVDISQVEVDKESNDSIDKLVIDEYLKQARSAASHKNGGDNFSVSKSNNITAKYFSAQKVIVASSEQADWRVKIFTFDGIIAAIMLHQDICVSEEPELNLNRLALQTILDDIATSC</sequence>
<dbReference type="OrthoDB" id="26719at2759"/>
<dbReference type="GO" id="GO:0008897">
    <property type="term" value="F:holo-[acyl-carrier-protein] synthase activity"/>
    <property type="evidence" value="ECO:0007669"/>
    <property type="project" value="UniProtKB-EC"/>
</dbReference>
<evidence type="ECO:0000256" key="2">
    <source>
        <dbReference type="ARBA" id="ARBA00022679"/>
    </source>
</evidence>
<dbReference type="GeneID" id="30037871"/>
<name>A0A161HJV8_9ASCO</name>
<dbReference type="AlphaFoldDB" id="A0A161HJV8"/>
<dbReference type="PANTHER" id="PTHR12215">
    <property type="entry name" value="PHOSPHOPANTETHEINE TRANSFERASE"/>
    <property type="match status" value="1"/>
</dbReference>
<dbReference type="GO" id="GO:0019878">
    <property type="term" value="P:lysine biosynthetic process via aminoadipic acid"/>
    <property type="evidence" value="ECO:0007669"/>
    <property type="project" value="TreeGrafter"/>
</dbReference>
<dbReference type="GO" id="GO:0005829">
    <property type="term" value="C:cytosol"/>
    <property type="evidence" value="ECO:0007669"/>
    <property type="project" value="TreeGrafter"/>
</dbReference>
<keyword evidence="6" id="KW-1185">Reference proteome</keyword>
<reference evidence="5 6" key="1">
    <citation type="submission" date="2016-02" db="EMBL/GenBank/DDBJ databases">
        <title>Complete genome sequence and transcriptome regulation of the pentose utilising yeast Sugiyamaella lignohabitans.</title>
        <authorList>
            <person name="Bellasio M."/>
            <person name="Peymann A."/>
            <person name="Valli M."/>
            <person name="Sipitzky M."/>
            <person name="Graf A."/>
            <person name="Sauer M."/>
            <person name="Marx H."/>
            <person name="Mattanovich D."/>
        </authorList>
    </citation>
    <scope>NUCLEOTIDE SEQUENCE [LARGE SCALE GENOMIC DNA]</scope>
    <source>
        <strain evidence="5 6">CBS 10342</strain>
    </source>
</reference>
<keyword evidence="2 5" id="KW-0808">Transferase</keyword>
<dbReference type="Pfam" id="PF01648">
    <property type="entry name" value="ACPS"/>
    <property type="match status" value="1"/>
</dbReference>
<evidence type="ECO:0000259" key="3">
    <source>
        <dbReference type="Pfam" id="PF01648"/>
    </source>
</evidence>
<dbReference type="KEGG" id="slb:AWJ20_8"/>
<dbReference type="PANTHER" id="PTHR12215:SF10">
    <property type="entry name" value="L-AMINOADIPATE-SEMIALDEHYDE DEHYDROGENASE-PHOSPHOPANTETHEINYL TRANSFERASE"/>
    <property type="match status" value="1"/>
</dbReference>
<dbReference type="Gene3D" id="3.90.470.20">
    <property type="entry name" value="4'-phosphopantetheinyl transferase domain"/>
    <property type="match status" value="2"/>
</dbReference>
<dbReference type="EC" id="2.7.8.7" evidence="1"/>
<organism evidence="5 6">
    <name type="scientific">Sugiyamaella lignohabitans</name>
    <dbReference type="NCBI Taxonomy" id="796027"/>
    <lineage>
        <taxon>Eukaryota</taxon>
        <taxon>Fungi</taxon>
        <taxon>Dikarya</taxon>
        <taxon>Ascomycota</taxon>
        <taxon>Saccharomycotina</taxon>
        <taxon>Dipodascomycetes</taxon>
        <taxon>Dipodascales</taxon>
        <taxon>Trichomonascaceae</taxon>
        <taxon>Sugiyamaella</taxon>
    </lineage>
</organism>
<dbReference type="InterPro" id="IPR037143">
    <property type="entry name" value="4-PPantetheinyl_Trfase_dom_sf"/>
</dbReference>
<feature type="domain" description="4'-phosphopantetheinyl transferase N-terminal" evidence="4">
    <location>
        <begin position="2"/>
        <end position="81"/>
    </location>
</feature>
<evidence type="ECO:0000256" key="1">
    <source>
        <dbReference type="ARBA" id="ARBA00013172"/>
    </source>
</evidence>
<evidence type="ECO:0000259" key="4">
    <source>
        <dbReference type="Pfam" id="PF22624"/>
    </source>
</evidence>
<dbReference type="Pfam" id="PF22624">
    <property type="entry name" value="AASDHPPT_N"/>
    <property type="match status" value="1"/>
</dbReference>
<dbReference type="GO" id="GO:0000287">
    <property type="term" value="F:magnesium ion binding"/>
    <property type="evidence" value="ECO:0007669"/>
    <property type="project" value="InterPro"/>
</dbReference>
<evidence type="ECO:0000313" key="6">
    <source>
        <dbReference type="Proteomes" id="UP000189580"/>
    </source>
</evidence>
<evidence type="ECO:0000313" key="5">
    <source>
        <dbReference type="EMBL" id="ANB11788.1"/>
    </source>
</evidence>
<accession>A0A161HJV8</accession>
<dbReference type="EMBL" id="CP014501">
    <property type="protein sequence ID" value="ANB11788.1"/>
    <property type="molecule type" value="Genomic_DNA"/>
</dbReference>
<protein>
    <recommendedName>
        <fullName evidence="1">holo-[acyl-carrier-protein] synthase</fullName>
        <ecNumber evidence="1">2.7.8.7</ecNumber>
    </recommendedName>
</protein>
<dbReference type="SUPFAM" id="SSF56214">
    <property type="entry name" value="4'-phosphopantetheinyl transferase"/>
    <property type="match status" value="2"/>
</dbReference>
<dbReference type="Proteomes" id="UP000189580">
    <property type="component" value="Chromosome a"/>
</dbReference>
<dbReference type="InterPro" id="IPR050559">
    <property type="entry name" value="P-Pant_transferase_sf"/>
</dbReference>
<dbReference type="InterPro" id="IPR008278">
    <property type="entry name" value="4-PPantetheinyl_Trfase_dom"/>
</dbReference>